<dbReference type="EMBL" id="FUKJ01000312">
    <property type="protein sequence ID" value="SJM94194.1"/>
    <property type="molecule type" value="Genomic_DNA"/>
</dbReference>
<dbReference type="InterPro" id="IPR006224">
    <property type="entry name" value="PsdUridine_synth_RluA-like_CS"/>
</dbReference>
<dbReference type="PANTHER" id="PTHR21600">
    <property type="entry name" value="MITOCHONDRIAL RNA PSEUDOURIDINE SYNTHASE"/>
    <property type="match status" value="1"/>
</dbReference>
<accession>A0A1R4HDA6</accession>
<protein>
    <recommendedName>
        <fullName evidence="9">Pseudouridine synthase</fullName>
        <ecNumber evidence="9">5.4.99.-</ecNumber>
    </recommendedName>
</protein>
<keyword evidence="12" id="KW-1185">Reference proteome</keyword>
<evidence type="ECO:0000256" key="6">
    <source>
        <dbReference type="ARBA" id="ARBA00023235"/>
    </source>
</evidence>
<dbReference type="OrthoDB" id="9785808at2"/>
<evidence type="ECO:0000256" key="9">
    <source>
        <dbReference type="RuleBase" id="RU362028"/>
    </source>
</evidence>
<dbReference type="EC" id="5.4.99.-" evidence="9"/>
<proteinExistence type="inferred from homology"/>
<reference evidence="12" key="1">
    <citation type="submission" date="2017-02" db="EMBL/GenBank/DDBJ databases">
        <authorList>
            <person name="Daims H."/>
        </authorList>
    </citation>
    <scope>NUCLEOTIDE SEQUENCE [LARGE SCALE GENOMIC DNA]</scope>
</reference>
<dbReference type="AlphaFoldDB" id="A0A1R4HDA6"/>
<evidence type="ECO:0000256" key="2">
    <source>
        <dbReference type="ARBA" id="ARBA00002876"/>
    </source>
</evidence>
<dbReference type="GO" id="GO:0000455">
    <property type="term" value="P:enzyme-directed rRNA pseudouridine synthesis"/>
    <property type="evidence" value="ECO:0007669"/>
    <property type="project" value="TreeGrafter"/>
</dbReference>
<name>A0A1R4HDA6_9GAMM</name>
<dbReference type="NCBIfam" id="NF008249">
    <property type="entry name" value="PRK11025.1"/>
    <property type="match status" value="1"/>
</dbReference>
<dbReference type="Pfam" id="PF00849">
    <property type="entry name" value="PseudoU_synth_2"/>
    <property type="match status" value="1"/>
</dbReference>
<dbReference type="RefSeq" id="WP_087147693.1">
    <property type="nucleotide sequence ID" value="NZ_FUKJ01000312.1"/>
</dbReference>
<dbReference type="CDD" id="cd00165">
    <property type="entry name" value="S4"/>
    <property type="match status" value="1"/>
</dbReference>
<dbReference type="SUPFAM" id="SSF55120">
    <property type="entry name" value="Pseudouridine synthase"/>
    <property type="match status" value="1"/>
</dbReference>
<dbReference type="Pfam" id="PF01479">
    <property type="entry name" value="S4"/>
    <property type="match status" value="1"/>
</dbReference>
<dbReference type="Gene3D" id="3.10.290.10">
    <property type="entry name" value="RNA-binding S4 domain"/>
    <property type="match status" value="1"/>
</dbReference>
<evidence type="ECO:0000259" key="10">
    <source>
        <dbReference type="SMART" id="SM00363"/>
    </source>
</evidence>
<evidence type="ECO:0000256" key="1">
    <source>
        <dbReference type="ARBA" id="ARBA00000381"/>
    </source>
</evidence>
<dbReference type="Gene3D" id="3.30.2350.10">
    <property type="entry name" value="Pseudouridine synthase"/>
    <property type="match status" value="1"/>
</dbReference>
<dbReference type="InterPro" id="IPR006225">
    <property type="entry name" value="PsdUridine_synth_RluC/D"/>
</dbReference>
<dbReference type="InterPro" id="IPR036986">
    <property type="entry name" value="S4_RNA-bd_sf"/>
</dbReference>
<evidence type="ECO:0000256" key="8">
    <source>
        <dbReference type="PROSITE-ProRule" id="PRU00182"/>
    </source>
</evidence>
<dbReference type="SUPFAM" id="SSF55174">
    <property type="entry name" value="Alpha-L RNA-binding motif"/>
    <property type="match status" value="1"/>
</dbReference>
<evidence type="ECO:0000256" key="4">
    <source>
        <dbReference type="ARBA" id="ARBA00022552"/>
    </source>
</evidence>
<evidence type="ECO:0000256" key="5">
    <source>
        <dbReference type="ARBA" id="ARBA00022884"/>
    </source>
</evidence>
<dbReference type="PROSITE" id="PS01129">
    <property type="entry name" value="PSI_RLU"/>
    <property type="match status" value="1"/>
</dbReference>
<dbReference type="PROSITE" id="PS50889">
    <property type="entry name" value="S4"/>
    <property type="match status" value="1"/>
</dbReference>
<dbReference type="GO" id="GO:0160141">
    <property type="term" value="F:23S rRNA pseudouridine(955/2504/2580) synthase activity"/>
    <property type="evidence" value="ECO:0007669"/>
    <property type="project" value="UniProtKB-EC"/>
</dbReference>
<dbReference type="GO" id="GO:0016829">
    <property type="term" value="F:lyase activity"/>
    <property type="evidence" value="ECO:0007669"/>
    <property type="project" value="UniProtKB-KW"/>
</dbReference>
<comment type="similarity">
    <text evidence="3 9">Belongs to the pseudouridine synthase RluA family.</text>
</comment>
<dbReference type="SMART" id="SM00363">
    <property type="entry name" value="S4"/>
    <property type="match status" value="1"/>
</dbReference>
<dbReference type="InterPro" id="IPR050188">
    <property type="entry name" value="RluA_PseudoU_synthase"/>
</dbReference>
<dbReference type="InterPro" id="IPR020103">
    <property type="entry name" value="PsdUridine_synth_cat_dom_sf"/>
</dbReference>
<dbReference type="PANTHER" id="PTHR21600:SF92">
    <property type="entry name" value="RIBOSOMAL LARGE SUBUNIT PSEUDOURIDINE SYNTHASE C"/>
    <property type="match status" value="1"/>
</dbReference>
<comment type="catalytic activity">
    <reaction evidence="1">
        <text>uridine(955/2504/2580) in 23S rRNA = pseudouridine(955/2504/2580) in 23S rRNA</text>
        <dbReference type="Rhea" id="RHEA:42528"/>
        <dbReference type="Rhea" id="RHEA-COMP:10099"/>
        <dbReference type="Rhea" id="RHEA-COMP:10100"/>
        <dbReference type="ChEBI" id="CHEBI:65314"/>
        <dbReference type="ChEBI" id="CHEBI:65315"/>
        <dbReference type="EC" id="5.4.99.24"/>
    </reaction>
</comment>
<dbReference type="InterPro" id="IPR002942">
    <property type="entry name" value="S4_RNA-bd"/>
</dbReference>
<keyword evidence="5 8" id="KW-0694">RNA-binding</keyword>
<dbReference type="NCBIfam" id="TIGR00005">
    <property type="entry name" value="rluA_subfam"/>
    <property type="match status" value="1"/>
</dbReference>
<dbReference type="CDD" id="cd02869">
    <property type="entry name" value="PseudoU_synth_RluA_like"/>
    <property type="match status" value="1"/>
</dbReference>
<comment type="catalytic activity">
    <reaction evidence="9">
        <text>a uridine in RNA = a pseudouridine in RNA</text>
        <dbReference type="Rhea" id="RHEA:48348"/>
        <dbReference type="Rhea" id="RHEA-COMP:12068"/>
        <dbReference type="Rhea" id="RHEA-COMP:12069"/>
        <dbReference type="ChEBI" id="CHEBI:65314"/>
        <dbReference type="ChEBI" id="CHEBI:65315"/>
    </reaction>
</comment>
<evidence type="ECO:0000313" key="12">
    <source>
        <dbReference type="Proteomes" id="UP000195442"/>
    </source>
</evidence>
<organism evidence="11 12">
    <name type="scientific">Crenothrix polyspora</name>
    <dbReference type="NCBI Taxonomy" id="360316"/>
    <lineage>
        <taxon>Bacteria</taxon>
        <taxon>Pseudomonadati</taxon>
        <taxon>Pseudomonadota</taxon>
        <taxon>Gammaproteobacteria</taxon>
        <taxon>Methylococcales</taxon>
        <taxon>Crenotrichaceae</taxon>
        <taxon>Crenothrix</taxon>
    </lineage>
</organism>
<keyword evidence="4" id="KW-0698">rRNA processing</keyword>
<sequence>MNTDTQNTKSQVKLFEVTDNHSDQRLDNFLITYLKGVPKSHIYRIVRKGEVRVNKGRVDVKYRLVIGDIVRIPPMRIAEANDVVFVKQSLRDALQQGILFEDDGFIVLNKPAGFAVHGGTGIDSGIIEGLRVIRPDAHFLELVHRLDRDTSGCLIIAKKRSALRKLHEFFRTDQVQKTYLALLAGQWARKKLVVTAPLLKNINKGGERMVVISQAGKEAETLFRRLRLFADATLVEASPKTGRTHQIRVHAASLGHPIVGDERYGLNDTNKHFKNKGYNRMFLHAETLKFEHPSTGELMTFSAPLPQQLQSLLQHEQQV</sequence>
<dbReference type="Proteomes" id="UP000195442">
    <property type="component" value="Unassembled WGS sequence"/>
</dbReference>
<feature type="active site" evidence="7">
    <location>
        <position position="147"/>
    </location>
</feature>
<dbReference type="GO" id="GO:0003723">
    <property type="term" value="F:RNA binding"/>
    <property type="evidence" value="ECO:0007669"/>
    <property type="project" value="UniProtKB-KW"/>
</dbReference>
<dbReference type="InterPro" id="IPR006145">
    <property type="entry name" value="PsdUridine_synth_RsuA/RluA"/>
</dbReference>
<comment type="function">
    <text evidence="2">Responsible for synthesis of pseudouridine from uracil at positions 955, 2504 and 2580 in 23S ribosomal RNA.</text>
</comment>
<evidence type="ECO:0000313" key="11">
    <source>
        <dbReference type="EMBL" id="SJM94194.1"/>
    </source>
</evidence>
<evidence type="ECO:0000256" key="7">
    <source>
        <dbReference type="PIRSR" id="PIRSR606225-1"/>
    </source>
</evidence>
<keyword evidence="11" id="KW-0456">Lyase</keyword>
<keyword evidence="6 9" id="KW-0413">Isomerase</keyword>
<gene>
    <name evidence="11" type="primary">rluC</name>
    <name evidence="11" type="ORF">CRENPOLYSF2_380009</name>
</gene>
<feature type="domain" description="RNA-binding S4" evidence="10">
    <location>
        <begin position="24"/>
        <end position="91"/>
    </location>
</feature>
<evidence type="ECO:0000256" key="3">
    <source>
        <dbReference type="ARBA" id="ARBA00010876"/>
    </source>
</evidence>